<evidence type="ECO:0000256" key="1">
    <source>
        <dbReference type="SAM" id="Phobius"/>
    </source>
</evidence>
<evidence type="ECO:0000313" key="2">
    <source>
        <dbReference type="EMBL" id="MBE9114698.1"/>
    </source>
</evidence>
<feature type="transmembrane region" description="Helical" evidence="1">
    <location>
        <begin position="7"/>
        <end position="30"/>
    </location>
</feature>
<feature type="transmembrane region" description="Helical" evidence="1">
    <location>
        <begin position="146"/>
        <end position="168"/>
    </location>
</feature>
<feature type="transmembrane region" description="Helical" evidence="1">
    <location>
        <begin position="98"/>
        <end position="116"/>
    </location>
</feature>
<dbReference type="AlphaFoldDB" id="A0A8J7DLC0"/>
<sequence length="174" mass="19288">MAFFKKIPLIAFLFLLSAYSFVGWFMAGAVESWQKWVYLVPCAAVSLEFSRFCGVLASRYALWLGIAGLIVAIALALIHPLTEIKSVFGDWLQSDAKAFLSVIAIAFFLVLLLTRLDFINEGIILIAPGLLTRLELQLSGYSDWQAFSIIAGVCLVSYSLGILSYQYLHNNPLP</sequence>
<comment type="caution">
    <text evidence="2">The sequence shown here is derived from an EMBL/GenBank/DDBJ whole genome shotgun (WGS) entry which is preliminary data.</text>
</comment>
<evidence type="ECO:0000313" key="3">
    <source>
        <dbReference type="Proteomes" id="UP000654482"/>
    </source>
</evidence>
<proteinExistence type="predicted"/>
<accession>A0A8J7DLC0</accession>
<dbReference type="EMBL" id="JADEWZ010000002">
    <property type="protein sequence ID" value="MBE9114698.1"/>
    <property type="molecule type" value="Genomic_DNA"/>
</dbReference>
<reference evidence="2" key="1">
    <citation type="submission" date="2020-10" db="EMBL/GenBank/DDBJ databases">
        <authorList>
            <person name="Castelo-Branco R."/>
            <person name="Eusebio N."/>
            <person name="Adriana R."/>
            <person name="Vieira A."/>
            <person name="Brugerolle De Fraissinette N."/>
            <person name="Rezende De Castro R."/>
            <person name="Schneider M.P."/>
            <person name="Vasconcelos V."/>
            <person name="Leao P.N."/>
        </authorList>
    </citation>
    <scope>NUCLEOTIDE SEQUENCE</scope>
    <source>
        <strain evidence="2">LEGE 07157</strain>
    </source>
</reference>
<name>A0A8J7DLC0_9CYAN</name>
<keyword evidence="1" id="KW-1133">Transmembrane helix</keyword>
<feature type="transmembrane region" description="Helical" evidence="1">
    <location>
        <begin position="60"/>
        <end position="78"/>
    </location>
</feature>
<gene>
    <name evidence="2" type="ORF">IQ249_02190</name>
</gene>
<organism evidence="2 3">
    <name type="scientific">Lusitaniella coriacea LEGE 07157</name>
    <dbReference type="NCBI Taxonomy" id="945747"/>
    <lineage>
        <taxon>Bacteria</taxon>
        <taxon>Bacillati</taxon>
        <taxon>Cyanobacteriota</taxon>
        <taxon>Cyanophyceae</taxon>
        <taxon>Spirulinales</taxon>
        <taxon>Lusitaniellaceae</taxon>
        <taxon>Lusitaniella</taxon>
    </lineage>
</organism>
<keyword evidence="1" id="KW-0472">Membrane</keyword>
<keyword evidence="3" id="KW-1185">Reference proteome</keyword>
<dbReference type="RefSeq" id="WP_194027782.1">
    <property type="nucleotide sequence ID" value="NZ_JADEWZ010000002.1"/>
</dbReference>
<keyword evidence="1" id="KW-0812">Transmembrane</keyword>
<dbReference type="Proteomes" id="UP000654482">
    <property type="component" value="Unassembled WGS sequence"/>
</dbReference>
<protein>
    <submittedName>
        <fullName evidence="2">Uncharacterized protein</fullName>
    </submittedName>
</protein>